<reference evidence="1 2" key="2">
    <citation type="submission" date="2014-06" db="EMBL/GenBank/DDBJ databases">
        <title>Estudios estructurales y funcionales de la lisozima Cpl-7, del bacteriofago Cp-7 de neumococo.</title>
        <authorList>
            <person name="Diez-Martinez R."/>
        </authorList>
    </citation>
    <scope>NUCLEOTIDE SEQUENCE [LARGE SCALE GENOMIC DNA]</scope>
</reference>
<name>A0A068YG71_BPCP7</name>
<dbReference type="KEGG" id="vg:40100390"/>
<reference evidence="1 2" key="1">
    <citation type="submission" date="2014-05" db="EMBL/GenBank/DDBJ databases">
        <authorList>
            <person name="Garcia E."/>
        </authorList>
    </citation>
    <scope>NUCLEOTIDE SEQUENCE [LARGE SCALE GENOMIC DNA]</scope>
</reference>
<proteinExistence type="predicted"/>
<organismHost>
    <name type="scientific">Streptococcus pneumoniae</name>
    <dbReference type="NCBI Taxonomy" id="1313"/>
</organismHost>
<evidence type="ECO:0000313" key="2">
    <source>
        <dbReference type="Proteomes" id="UP000027387"/>
    </source>
</evidence>
<protein>
    <submittedName>
        <fullName evidence="1">Uncharacterized protein</fullName>
    </submittedName>
</protein>
<dbReference type="GeneID" id="40100390"/>
<keyword evidence="2" id="KW-1185">Reference proteome</keyword>
<dbReference type="Proteomes" id="UP000027387">
    <property type="component" value="Segment"/>
</dbReference>
<dbReference type="EMBL" id="LK392619">
    <property type="protein sequence ID" value="CDS43803.1"/>
    <property type="molecule type" value="Genomic_DNA"/>
</dbReference>
<organism evidence="1 2">
    <name type="scientific">Streptococcus phage Cp-7</name>
    <name type="common">Bacteriophage Cp-7</name>
    <dbReference type="NCBI Taxonomy" id="10748"/>
    <lineage>
        <taxon>Viruses</taxon>
        <taxon>Duplodnaviria</taxon>
        <taxon>Heunggongvirae</taxon>
        <taxon>Uroviricota</taxon>
        <taxon>Caudoviricetes</taxon>
        <taxon>Madridviridae</taxon>
        <taxon>Cepunavirus</taxon>
        <taxon>Cepunavirus Cp7</taxon>
    </lineage>
</organism>
<accession>A0A068YG71</accession>
<dbReference type="RefSeq" id="YP_009623584.1">
    <property type="nucleotide sequence ID" value="NC_042114.1"/>
</dbReference>
<sequence>MTKIHVMFKLLNGNRFIDTMMVRPDEGAKDVVESYIYKYNQSCYTMGEQCNYDYEIYKFEN</sequence>
<evidence type="ECO:0000313" key="1">
    <source>
        <dbReference type="EMBL" id="CDS43803.1"/>
    </source>
</evidence>